<dbReference type="InterPro" id="IPR001202">
    <property type="entry name" value="WW_dom"/>
</dbReference>
<evidence type="ECO:0000313" key="4">
    <source>
        <dbReference type="Proteomes" id="UP000274429"/>
    </source>
</evidence>
<dbReference type="Proteomes" id="UP000274429">
    <property type="component" value="Unassembled WGS sequence"/>
</dbReference>
<keyword evidence="4" id="KW-1185">Reference proteome</keyword>
<dbReference type="STRING" id="6205.A0A0R3X742"/>
<evidence type="ECO:0000256" key="1">
    <source>
        <dbReference type="SAM" id="MobiDB-lite"/>
    </source>
</evidence>
<protein>
    <submittedName>
        <fullName evidence="5">WW domain-containing protein</fullName>
    </submittedName>
</protein>
<dbReference type="AlphaFoldDB" id="A0A0R3X742"/>
<sequence>MPSQEENSQANTSFKLKVKIVSAKLHKHTRSTALSRIRNPTFYVEFNTTSWDAPPPSDSPTNTDHITSNRGSTSAKTGWTPHFNSRTNFNININSHIEFLIVSQASVHASLNNGAGLVVGYSRLGIRDALRNHGNNLEDAAFALDILPLPTDQSVDGTTLTSLGTLNLLLTASARAVNAAIVAVNINQRPSVVVDVLVRDTFGGGVIIGSTYSRFYVTFEIAAVKSLSLQTSLSGIFFSILLRPTTINENSRSSTPTTTSSAAPSNIVTNGSSAAPATNASATAGDLLTVPRRQNGSRRRSAPNTEGLPPHWEQRTDPSTGRTYYVDHLTKRTQWEKPQPLPSGYATITPLFLCGFTKP</sequence>
<proteinExistence type="predicted"/>
<dbReference type="PROSITE" id="PS50020">
    <property type="entry name" value="WW_DOMAIN_2"/>
    <property type="match status" value="1"/>
</dbReference>
<dbReference type="Pfam" id="PF00397">
    <property type="entry name" value="WW"/>
    <property type="match status" value="1"/>
</dbReference>
<dbReference type="OrthoDB" id="423283at2759"/>
<dbReference type="SUPFAM" id="SSF51045">
    <property type="entry name" value="WW domain"/>
    <property type="match status" value="1"/>
</dbReference>
<dbReference type="WBParaSite" id="TTAC_0000935601-mRNA-1">
    <property type="protein sequence ID" value="TTAC_0000935601-mRNA-1"/>
    <property type="gene ID" value="TTAC_0000935601"/>
</dbReference>
<feature type="domain" description="WW" evidence="2">
    <location>
        <begin position="306"/>
        <end position="340"/>
    </location>
</feature>
<reference evidence="3 4" key="2">
    <citation type="submission" date="2018-11" db="EMBL/GenBank/DDBJ databases">
        <authorList>
            <consortium name="Pathogen Informatics"/>
        </authorList>
    </citation>
    <scope>NUCLEOTIDE SEQUENCE [LARGE SCALE GENOMIC DNA]</scope>
</reference>
<dbReference type="PROSITE" id="PS01159">
    <property type="entry name" value="WW_DOMAIN_1"/>
    <property type="match status" value="1"/>
</dbReference>
<name>A0A0R3X742_HYDTA</name>
<dbReference type="InterPro" id="IPR036020">
    <property type="entry name" value="WW_dom_sf"/>
</dbReference>
<evidence type="ECO:0000313" key="3">
    <source>
        <dbReference type="EMBL" id="VDM34112.1"/>
    </source>
</evidence>
<evidence type="ECO:0000259" key="2">
    <source>
        <dbReference type="PROSITE" id="PS50020"/>
    </source>
</evidence>
<reference evidence="5" key="1">
    <citation type="submission" date="2017-02" db="UniProtKB">
        <authorList>
            <consortium name="WormBaseParasite"/>
        </authorList>
    </citation>
    <scope>IDENTIFICATION</scope>
</reference>
<gene>
    <name evidence="3" type="ORF">TTAC_LOCUS9341</name>
</gene>
<dbReference type="CDD" id="cd00201">
    <property type="entry name" value="WW"/>
    <property type="match status" value="1"/>
</dbReference>
<feature type="compositionally biased region" description="Low complexity" evidence="1">
    <location>
        <begin position="253"/>
        <end position="285"/>
    </location>
</feature>
<dbReference type="EMBL" id="UYWX01020769">
    <property type="protein sequence ID" value="VDM34112.1"/>
    <property type="molecule type" value="Genomic_DNA"/>
</dbReference>
<organism evidence="5">
    <name type="scientific">Hydatigena taeniaeformis</name>
    <name type="common">Feline tapeworm</name>
    <name type="synonym">Taenia taeniaeformis</name>
    <dbReference type="NCBI Taxonomy" id="6205"/>
    <lineage>
        <taxon>Eukaryota</taxon>
        <taxon>Metazoa</taxon>
        <taxon>Spiralia</taxon>
        <taxon>Lophotrochozoa</taxon>
        <taxon>Platyhelminthes</taxon>
        <taxon>Cestoda</taxon>
        <taxon>Eucestoda</taxon>
        <taxon>Cyclophyllidea</taxon>
        <taxon>Taeniidae</taxon>
        <taxon>Hydatigera</taxon>
    </lineage>
</organism>
<accession>A0A0R3X742</accession>
<feature type="region of interest" description="Disordered" evidence="1">
    <location>
        <begin position="248"/>
        <end position="321"/>
    </location>
</feature>
<feature type="compositionally biased region" description="Polar residues" evidence="1">
    <location>
        <begin position="59"/>
        <end position="79"/>
    </location>
</feature>
<evidence type="ECO:0000313" key="5">
    <source>
        <dbReference type="WBParaSite" id="TTAC_0000935601-mRNA-1"/>
    </source>
</evidence>
<feature type="region of interest" description="Disordered" evidence="1">
    <location>
        <begin position="48"/>
        <end position="79"/>
    </location>
</feature>
<dbReference type="Gene3D" id="2.20.70.10">
    <property type="match status" value="1"/>
</dbReference>
<dbReference type="SMART" id="SM00456">
    <property type="entry name" value="WW"/>
    <property type="match status" value="1"/>
</dbReference>